<proteinExistence type="predicted"/>
<protein>
    <submittedName>
        <fullName evidence="1">Uncharacterized protein</fullName>
    </submittedName>
</protein>
<dbReference type="EMBL" id="HACG01011243">
    <property type="protein sequence ID" value="CEK58108.1"/>
    <property type="molecule type" value="Transcribed_RNA"/>
</dbReference>
<feature type="non-terminal residue" evidence="1">
    <location>
        <position position="1"/>
    </location>
</feature>
<evidence type="ECO:0000313" key="1">
    <source>
        <dbReference type="EMBL" id="CEK58108.1"/>
    </source>
</evidence>
<feature type="non-terminal residue" evidence="1">
    <location>
        <position position="72"/>
    </location>
</feature>
<reference evidence="1" key="1">
    <citation type="submission" date="2014-12" db="EMBL/GenBank/DDBJ databases">
        <title>Insight into the proteome of Arion vulgaris.</title>
        <authorList>
            <person name="Aradska J."/>
            <person name="Bulat T."/>
            <person name="Smidak R."/>
            <person name="Sarate P."/>
            <person name="Gangsoo J."/>
            <person name="Sialana F."/>
            <person name="Bilban M."/>
            <person name="Lubec G."/>
        </authorList>
    </citation>
    <scope>NUCLEOTIDE SEQUENCE</scope>
    <source>
        <tissue evidence="1">Skin</tissue>
    </source>
</reference>
<dbReference type="AlphaFoldDB" id="A0A0B6YPD4"/>
<sequence>DEASTINPNIIKADTTIKLSTLISTLQPQITSQSTITVTTNDSSLLSTKSQTSIAVITEQSAIPTISPVLSS</sequence>
<organism evidence="1">
    <name type="scientific">Arion vulgaris</name>
    <dbReference type="NCBI Taxonomy" id="1028688"/>
    <lineage>
        <taxon>Eukaryota</taxon>
        <taxon>Metazoa</taxon>
        <taxon>Spiralia</taxon>
        <taxon>Lophotrochozoa</taxon>
        <taxon>Mollusca</taxon>
        <taxon>Gastropoda</taxon>
        <taxon>Heterobranchia</taxon>
        <taxon>Euthyneura</taxon>
        <taxon>Panpulmonata</taxon>
        <taxon>Eupulmonata</taxon>
        <taxon>Stylommatophora</taxon>
        <taxon>Helicina</taxon>
        <taxon>Arionoidea</taxon>
        <taxon>Arionidae</taxon>
        <taxon>Arion</taxon>
    </lineage>
</organism>
<name>A0A0B6YPD4_9EUPU</name>
<accession>A0A0B6YPD4</accession>
<gene>
    <name evidence="1" type="primary">ORF32029</name>
</gene>